<evidence type="ECO:0000313" key="2">
    <source>
        <dbReference type="EMBL" id="MCS3866692.1"/>
    </source>
</evidence>
<feature type="region of interest" description="Disordered" evidence="1">
    <location>
        <begin position="168"/>
        <end position="216"/>
    </location>
</feature>
<evidence type="ECO:0000313" key="3">
    <source>
        <dbReference type="Proteomes" id="UP001155034"/>
    </source>
</evidence>
<dbReference type="Proteomes" id="UP001155034">
    <property type="component" value="Unassembled WGS sequence"/>
</dbReference>
<name>A0A9X2U4G8_9BACT</name>
<sequence>MDSLPHLETIFNKLRRGYHFTPEDGEVFRPLWERFDEYERLLDSLGLDLRKHPQNVVYLVANDNVQPGTQAKKMGLFMMVLVEHFGETHSSIVPSLFDAVFRIEDLPHLKKARYEEYMNAIGIHDTEDLKGIVGSMDRFGFAEEKSNGFKLRTAAYRFLDLCREASDLGENASDDEERSEAEPGPNATGTPPATFASLDTEEESSSTGPETESPGL</sequence>
<protein>
    <submittedName>
        <fullName evidence="2">Uncharacterized protein</fullName>
    </submittedName>
</protein>
<dbReference type="Pfam" id="PF21980">
    <property type="entry name" value="MksE"/>
    <property type="match status" value="1"/>
</dbReference>
<dbReference type="EMBL" id="JANTYZ010000018">
    <property type="protein sequence ID" value="MCS3866692.1"/>
    <property type="molecule type" value="Genomic_DNA"/>
</dbReference>
<dbReference type="Gene3D" id="1.10.10.2250">
    <property type="match status" value="1"/>
</dbReference>
<evidence type="ECO:0000256" key="1">
    <source>
        <dbReference type="SAM" id="MobiDB-lite"/>
    </source>
</evidence>
<proteinExistence type="predicted"/>
<gene>
    <name evidence="2" type="ORF">GGP82_003272</name>
</gene>
<comment type="caution">
    <text evidence="2">The sequence shown here is derived from an EMBL/GenBank/DDBJ whole genome shotgun (WGS) entry which is preliminary data.</text>
</comment>
<organism evidence="2 3">
    <name type="scientific">Salinibacter ruber</name>
    <dbReference type="NCBI Taxonomy" id="146919"/>
    <lineage>
        <taxon>Bacteria</taxon>
        <taxon>Pseudomonadati</taxon>
        <taxon>Rhodothermota</taxon>
        <taxon>Rhodothermia</taxon>
        <taxon>Rhodothermales</taxon>
        <taxon>Salinibacteraceae</taxon>
        <taxon>Salinibacter</taxon>
    </lineage>
</organism>
<feature type="compositionally biased region" description="Low complexity" evidence="1">
    <location>
        <begin position="182"/>
        <end position="196"/>
    </location>
</feature>
<dbReference type="InterPro" id="IPR042038">
    <property type="entry name" value="MukE_N"/>
</dbReference>
<dbReference type="InterPro" id="IPR053841">
    <property type="entry name" value="MksE"/>
</dbReference>
<reference evidence="2" key="1">
    <citation type="submission" date="2022-08" db="EMBL/GenBank/DDBJ databases">
        <title>Genomic Encyclopedia of Type Strains, Phase V (KMG-V): Genome sequencing to study the core and pangenomes of soil and plant-associated prokaryotes.</title>
        <authorList>
            <person name="Whitman W."/>
        </authorList>
    </citation>
    <scope>NUCLEOTIDE SEQUENCE</scope>
    <source>
        <strain evidence="2">SP2016B</strain>
    </source>
</reference>
<dbReference type="AlphaFoldDB" id="A0A9X2U4G8"/>
<feature type="compositionally biased region" description="Low complexity" evidence="1">
    <location>
        <begin position="205"/>
        <end position="216"/>
    </location>
</feature>
<accession>A0A9X2U4G8</accession>
<dbReference type="RefSeq" id="WP_259084220.1">
    <property type="nucleotide sequence ID" value="NZ_JANTYZ010000018.1"/>
</dbReference>